<dbReference type="PANTHER" id="PTHR22753:SF14">
    <property type="entry name" value="MONOACYLGLYCEROL_DIACYLGLYCEROL O-ACYLTRANSFERASE"/>
    <property type="match status" value="1"/>
</dbReference>
<organism evidence="4 5">
    <name type="scientific">Macrostomum lignano</name>
    <dbReference type="NCBI Taxonomy" id="282301"/>
    <lineage>
        <taxon>Eukaryota</taxon>
        <taxon>Metazoa</taxon>
        <taxon>Spiralia</taxon>
        <taxon>Lophotrochozoa</taxon>
        <taxon>Platyhelminthes</taxon>
        <taxon>Rhabditophora</taxon>
        <taxon>Macrostomorpha</taxon>
        <taxon>Macrostomida</taxon>
        <taxon>Macrostomidae</taxon>
        <taxon>Macrostomum</taxon>
    </lineage>
</organism>
<gene>
    <name evidence="4" type="ORF">BOX15_Mlig034020g2</name>
</gene>
<feature type="transmembrane region" description="Helical" evidence="2">
    <location>
        <begin position="73"/>
        <end position="93"/>
    </location>
</feature>
<protein>
    <recommendedName>
        <fullName evidence="3">Phospholipid/glycerol acyltransferase domain-containing protein</fullName>
    </recommendedName>
</protein>
<dbReference type="Pfam" id="PF01553">
    <property type="entry name" value="Acyltransferase"/>
    <property type="match status" value="1"/>
</dbReference>
<dbReference type="OrthoDB" id="44277at2759"/>
<dbReference type="InterPro" id="IPR002123">
    <property type="entry name" value="Plipid/glycerol_acylTrfase"/>
</dbReference>
<evidence type="ECO:0000256" key="1">
    <source>
        <dbReference type="SAM" id="MobiDB-lite"/>
    </source>
</evidence>
<feature type="transmembrane region" description="Helical" evidence="2">
    <location>
        <begin position="28"/>
        <end position="52"/>
    </location>
</feature>
<sequence length="354" mass="39492">PAMPAAGLAAALADLLLPDPGTLSYLSWLYYLYLPAITCLLLPYLVVLFLYFSLLWLQLWKWRHRLAESYQYSIWRGAIHTALGFWAAFGRLWHGYEVSGLHRLPSNGPALLIVYHGVFPLDVYFLVARLVLETDRQPFIVADNFLWKVPGFALLLRVMNVTPGTVETCADALRQGRVVIIMPGGLREALFADPFYSIEWSRRTGFARVAISAGAPIYPVFTTNIREGIFCFRPGLGLLRRLYERTRLPLVITLGYFPVKLRTFIDRPLLPGPGETPTKLARRTQERMRRLIDSKQRLPGSVICGLLMRLPALERWLSPAPAPPAAHESAAMAGDSMSEDSAAANSPLTGSPAS</sequence>
<comment type="caution">
    <text evidence="4">The sequence shown here is derived from an EMBL/GenBank/DDBJ whole genome shotgun (WGS) entry which is preliminary data.</text>
</comment>
<name>A0A267GSI5_9PLAT</name>
<feature type="non-terminal residue" evidence="4">
    <location>
        <position position="1"/>
    </location>
</feature>
<dbReference type="CDD" id="cd07987">
    <property type="entry name" value="LPLAT_MGAT-like"/>
    <property type="match status" value="1"/>
</dbReference>
<keyword evidence="2" id="KW-0472">Membrane</keyword>
<dbReference type="EMBL" id="NIVC01000195">
    <property type="protein sequence ID" value="PAA88337.1"/>
    <property type="molecule type" value="Genomic_DNA"/>
</dbReference>
<dbReference type="PANTHER" id="PTHR22753">
    <property type="entry name" value="TRANSMEMBRANE PROTEIN 68"/>
    <property type="match status" value="1"/>
</dbReference>
<keyword evidence="2" id="KW-0812">Transmembrane</keyword>
<evidence type="ECO:0000313" key="4">
    <source>
        <dbReference type="EMBL" id="PAA88337.1"/>
    </source>
</evidence>
<dbReference type="GO" id="GO:0016020">
    <property type="term" value="C:membrane"/>
    <property type="evidence" value="ECO:0007669"/>
    <property type="project" value="TreeGrafter"/>
</dbReference>
<dbReference type="AlphaFoldDB" id="A0A267GSI5"/>
<feature type="domain" description="Phospholipid/glycerol acyltransferase" evidence="3">
    <location>
        <begin position="97"/>
        <end position="221"/>
    </location>
</feature>
<accession>A0A267GSI5</accession>
<evidence type="ECO:0000256" key="2">
    <source>
        <dbReference type="SAM" id="Phobius"/>
    </source>
</evidence>
<feature type="compositionally biased region" description="Polar residues" evidence="1">
    <location>
        <begin position="343"/>
        <end position="354"/>
    </location>
</feature>
<keyword evidence="2" id="KW-1133">Transmembrane helix</keyword>
<feature type="region of interest" description="Disordered" evidence="1">
    <location>
        <begin position="320"/>
        <end position="354"/>
    </location>
</feature>
<reference evidence="4 5" key="1">
    <citation type="submission" date="2017-06" db="EMBL/GenBank/DDBJ databases">
        <title>A platform for efficient transgenesis in Macrostomum lignano, a flatworm model organism for stem cell research.</title>
        <authorList>
            <person name="Berezikov E."/>
        </authorList>
    </citation>
    <scope>NUCLEOTIDE SEQUENCE [LARGE SCALE GENOMIC DNA]</scope>
    <source>
        <strain evidence="4">DV1</strain>
        <tissue evidence="4">Whole organism</tissue>
    </source>
</reference>
<dbReference type="SUPFAM" id="SSF69593">
    <property type="entry name" value="Glycerol-3-phosphate (1)-acyltransferase"/>
    <property type="match status" value="1"/>
</dbReference>
<keyword evidence="5" id="KW-1185">Reference proteome</keyword>
<dbReference type="STRING" id="282301.A0A267GSI5"/>
<evidence type="ECO:0000313" key="5">
    <source>
        <dbReference type="Proteomes" id="UP000215902"/>
    </source>
</evidence>
<feature type="transmembrane region" description="Helical" evidence="2">
    <location>
        <begin position="113"/>
        <end position="132"/>
    </location>
</feature>
<evidence type="ECO:0000259" key="3">
    <source>
        <dbReference type="Pfam" id="PF01553"/>
    </source>
</evidence>
<proteinExistence type="predicted"/>
<dbReference type="GO" id="GO:0016746">
    <property type="term" value="F:acyltransferase activity"/>
    <property type="evidence" value="ECO:0007669"/>
    <property type="project" value="InterPro"/>
</dbReference>
<dbReference type="Proteomes" id="UP000215902">
    <property type="component" value="Unassembled WGS sequence"/>
</dbReference>